<dbReference type="Proteomes" id="UP000255316">
    <property type="component" value="Unassembled WGS sequence"/>
</dbReference>
<dbReference type="EMBL" id="LNXX01000053">
    <property type="protein sequence ID" value="KTC78745.1"/>
    <property type="molecule type" value="Genomic_DNA"/>
</dbReference>
<evidence type="ECO:0000313" key="2">
    <source>
        <dbReference type="EMBL" id="STX35336.1"/>
    </source>
</evidence>
<dbReference type="EMBL" id="UGNX01000001">
    <property type="protein sequence ID" value="STX35336.1"/>
    <property type="molecule type" value="Genomic_DNA"/>
</dbReference>
<name>A0A378IJV6_9GAMM</name>
<reference evidence="1 3" key="1">
    <citation type="submission" date="2015-11" db="EMBL/GenBank/DDBJ databases">
        <title>Genomic analysis of 38 Legionella species identifies large and diverse effector repertoires.</title>
        <authorList>
            <person name="Burstein D."/>
            <person name="Amaro F."/>
            <person name="Zusman T."/>
            <person name="Lifshitz Z."/>
            <person name="Cohen O."/>
            <person name="Gilbert J.A."/>
            <person name="Pupko T."/>
            <person name="Shuman H.A."/>
            <person name="Segal G."/>
        </authorList>
    </citation>
    <scope>NUCLEOTIDE SEQUENCE [LARGE SCALE GENOMIC DNA]</scope>
    <source>
        <strain evidence="1 3">CDC#72-OH-14</strain>
    </source>
</reference>
<dbReference type="AlphaFoldDB" id="A0A378IJV6"/>
<dbReference type="Proteomes" id="UP000054854">
    <property type="component" value="Unassembled WGS sequence"/>
</dbReference>
<evidence type="ECO:0000313" key="1">
    <source>
        <dbReference type="EMBL" id="KTC78745.1"/>
    </source>
</evidence>
<keyword evidence="3" id="KW-1185">Reference proteome</keyword>
<evidence type="ECO:0000313" key="4">
    <source>
        <dbReference type="Proteomes" id="UP000255316"/>
    </source>
</evidence>
<evidence type="ECO:0000313" key="3">
    <source>
        <dbReference type="Proteomes" id="UP000054854"/>
    </source>
</evidence>
<accession>A0A378IJV6</accession>
<reference evidence="2 4" key="2">
    <citation type="submission" date="2018-06" db="EMBL/GenBank/DDBJ databases">
        <authorList>
            <consortium name="Pathogen Informatics"/>
            <person name="Doyle S."/>
        </authorList>
    </citation>
    <scope>NUCLEOTIDE SEQUENCE [LARGE SCALE GENOMIC DNA]</scope>
    <source>
        <strain evidence="2 4">NCTC12438</strain>
    </source>
</reference>
<gene>
    <name evidence="1" type="ORF">Lcin_3360</name>
    <name evidence="2" type="ORF">NCTC12438_01950</name>
</gene>
<sequence length="81" mass="9556">MHPCTFLALFKWRVTKLRLLVKRLLESCFNMINCIDRLRILDLGVFASIVITEIFKNRLKRLGSDSRDPKMMRSTKMLQPS</sequence>
<proteinExistence type="predicted"/>
<organism evidence="2 4">
    <name type="scientific">Legionella cincinnatiensis</name>
    <dbReference type="NCBI Taxonomy" id="28085"/>
    <lineage>
        <taxon>Bacteria</taxon>
        <taxon>Pseudomonadati</taxon>
        <taxon>Pseudomonadota</taxon>
        <taxon>Gammaproteobacteria</taxon>
        <taxon>Legionellales</taxon>
        <taxon>Legionellaceae</taxon>
        <taxon>Legionella</taxon>
    </lineage>
</organism>
<protein>
    <submittedName>
        <fullName evidence="2">Uncharacterized protein</fullName>
    </submittedName>
</protein>